<evidence type="ECO:0000313" key="5">
    <source>
        <dbReference type="EMBL" id="MDI2097547.1"/>
    </source>
</evidence>
<dbReference type="Pfam" id="PF04454">
    <property type="entry name" value="Linocin_M18"/>
    <property type="match status" value="1"/>
</dbReference>
<name>A0AAW6T8S8_9MICO</name>
<accession>A0AAW6T8S8</accession>
<dbReference type="PANTHER" id="PTHR37165">
    <property type="entry name" value="PEPTIDASE U56 FAMILY"/>
    <property type="match status" value="1"/>
</dbReference>
<dbReference type="GO" id="GO:0140737">
    <property type="term" value="C:encapsulin nanocompartment"/>
    <property type="evidence" value="ECO:0007669"/>
    <property type="project" value="UniProtKB-SubCell"/>
</dbReference>
<dbReference type="Gene3D" id="3.30.2320.10">
    <property type="entry name" value="hypothetical protein PF0899 domain"/>
    <property type="match status" value="1"/>
</dbReference>
<dbReference type="Gene3D" id="3.30.2400.30">
    <property type="match status" value="1"/>
</dbReference>
<sequence>MDHLLREHAPISDLAWKLIDDEARERLVDSLGARRLVDFNGPMGWQRSSVNLGRVDRLDNGPVPGVTTRRRRVLPMLEARAEFTVSREELFDADRGAVDVDFDDLAEAALRVARLENIAVFNGWDAAGIVGIIPSSPHRPVPRVADFADYPQRVAQAVEALLNHGIGGPYALAVSPDDHTAIVETTEHGGYPLFEHVRAILDGPMVRVPGLVGGVVLSQRGGDFLFESGQDLSVGYRHHDADSVRLYIEQTFTFHIATPEAAIALVSSQSLER</sequence>
<dbReference type="InterPro" id="IPR051429">
    <property type="entry name" value="Encapsulin_nc"/>
</dbReference>
<dbReference type="Proteomes" id="UP001321506">
    <property type="component" value="Unassembled WGS sequence"/>
</dbReference>
<organism evidence="5 6">
    <name type="scientific">Ruicaihuangia caeni</name>
    <dbReference type="NCBI Taxonomy" id="3042517"/>
    <lineage>
        <taxon>Bacteria</taxon>
        <taxon>Bacillati</taxon>
        <taxon>Actinomycetota</taxon>
        <taxon>Actinomycetes</taxon>
        <taxon>Micrococcales</taxon>
        <taxon>Microbacteriaceae</taxon>
        <taxon>Ruicaihuangia</taxon>
    </lineage>
</organism>
<dbReference type="AlphaFoldDB" id="A0AAW6T8S8"/>
<dbReference type="NCBIfam" id="NF041155">
    <property type="entry name" value="encap_f1"/>
    <property type="match status" value="1"/>
</dbReference>
<evidence type="ECO:0000256" key="1">
    <source>
        <dbReference type="ARBA" id="ARBA00033738"/>
    </source>
</evidence>
<evidence type="ECO:0000313" key="6">
    <source>
        <dbReference type="Proteomes" id="UP001321506"/>
    </source>
</evidence>
<protein>
    <recommendedName>
        <fullName evidence="4">Type 1 encapsulin shell protein</fullName>
    </recommendedName>
</protein>
<keyword evidence="3" id="KW-1284">Encapsulin nanocompartment</keyword>
<dbReference type="EMBL" id="JASATX010000001">
    <property type="protein sequence ID" value="MDI2097547.1"/>
    <property type="molecule type" value="Genomic_DNA"/>
</dbReference>
<comment type="caution">
    <text evidence="5">The sequence shown here is derived from an EMBL/GenBank/DDBJ whole genome shotgun (WGS) entry which is preliminary data.</text>
</comment>
<evidence type="ECO:0000256" key="4">
    <source>
        <dbReference type="ARBA" id="ARBA00050023"/>
    </source>
</evidence>
<gene>
    <name evidence="5" type="ORF">QF206_01010</name>
</gene>
<comment type="similarity">
    <text evidence="2">Belongs to the encapsulin family. Family 1 subfamily.</text>
</comment>
<dbReference type="PIRSF" id="PIRSF019254">
    <property type="entry name" value="CFP29"/>
    <property type="match status" value="1"/>
</dbReference>
<comment type="subcellular location">
    <subcellularLocation>
        <location evidence="1">Encapsulin nanocompartment</location>
    </subcellularLocation>
</comment>
<proteinExistence type="inferred from homology"/>
<reference evidence="5 6" key="1">
    <citation type="submission" date="2023-04" db="EMBL/GenBank/DDBJ databases">
        <title>Klugiella caeni sp. nov. isolated from the sludge of biochemical tank.</title>
        <authorList>
            <person name="Geng K."/>
        </authorList>
    </citation>
    <scope>NUCLEOTIDE SEQUENCE [LARGE SCALE GENOMIC DNA]</scope>
    <source>
        <strain evidence="5 6">YN-L-19</strain>
    </source>
</reference>
<keyword evidence="6" id="KW-1185">Reference proteome</keyword>
<evidence type="ECO:0000256" key="2">
    <source>
        <dbReference type="ARBA" id="ARBA00033743"/>
    </source>
</evidence>
<dbReference type="InterPro" id="IPR007544">
    <property type="entry name" value="ENCAP"/>
</dbReference>
<dbReference type="PANTHER" id="PTHR37165:SF1">
    <property type="entry name" value="TYPE 1 ENCAPSULIN SHELL PROTEIN"/>
    <property type="match status" value="1"/>
</dbReference>
<evidence type="ECO:0000256" key="3">
    <source>
        <dbReference type="ARBA" id="ARBA00033787"/>
    </source>
</evidence>
<dbReference type="RefSeq" id="WP_281487337.1">
    <property type="nucleotide sequence ID" value="NZ_CP159582.1"/>
</dbReference>